<evidence type="ECO:0008006" key="4">
    <source>
        <dbReference type="Google" id="ProtNLM"/>
    </source>
</evidence>
<keyword evidence="3" id="KW-1185">Reference proteome</keyword>
<evidence type="ECO:0000313" key="3">
    <source>
        <dbReference type="Proteomes" id="UP001500837"/>
    </source>
</evidence>
<reference evidence="2 3" key="1">
    <citation type="journal article" date="2019" name="Int. J. Syst. Evol. Microbiol.">
        <title>The Global Catalogue of Microorganisms (GCM) 10K type strain sequencing project: providing services to taxonomists for standard genome sequencing and annotation.</title>
        <authorList>
            <consortium name="The Broad Institute Genomics Platform"/>
            <consortium name="The Broad Institute Genome Sequencing Center for Infectious Disease"/>
            <person name="Wu L."/>
            <person name="Ma J."/>
        </authorList>
    </citation>
    <scope>NUCLEOTIDE SEQUENCE [LARGE SCALE GENOMIC DNA]</scope>
    <source>
        <strain evidence="2 3">JCM 16330</strain>
    </source>
</reference>
<dbReference type="Proteomes" id="UP001500837">
    <property type="component" value="Unassembled WGS sequence"/>
</dbReference>
<dbReference type="InterPro" id="IPR027417">
    <property type="entry name" value="P-loop_NTPase"/>
</dbReference>
<sequence length="965" mass="109057">MSTLNSVDNQSHFYCPHFQNVDEKTLNQLFSKVAAVRADDQDLFDFTHRPIKVFHQSGNTEQVVDEEEIYHEFSPNQVGNFTVVIEGEVGTGKSELCAYLAHRLRDEGRPIIHVKKDDDLMTLLSERIPEFYEEQFGEELPGASNFKQLRHDLQENGSVVANNATSGAILNLSARGYSIDASGKEEKIREYVQDQLSLLVEKGEYAKEIKFVTEEAYKRNDFLQVITNDIDVTEAVSAFNEELWRQVRERYQTASLNEVLKRVGDRSDDTRPVMIFEDFAITAMEAKKLSEYMEEIETSGNWDFVVAGTRDSTRVLHTQTGGDRFEYYRTNKQNSNSVLFLDKDSAVDFIRPYLGYFKSFDDSVHYDRSGDALELELQAAPSGSICAQCGFCDESFRDLFPFNEAFLKRIYTGLPEDEQSPREYVMAVFDVLRDYYEGYVDRPSDADRLLSLENSVSASTEIYEDVEPLAHLARWYGSPTDDGISIDSRFVEAFGFRDIVESRDDVKQTGQNVVVPTDLSGIPSEGTDTNGGSGTGTGGNGGGTSPGLTRAEQLVQDHRSNVQTWQQNPADFDEITRYLRTGLRDAIDRLTDDFTLYDGMSLRYNLSSEKDPFVFKSLAQAPDDDQIVIDPAEFRISDLRKLLKFGIYREVQKGGADYEELLRDLGTQLTGYARRWRQQVREQNLQSEMRLFKKSADYAFEDFALAGYTYAVLLDSPTEELSAELLSRRFDSGTSYTLDDDLRSELKSELPTDDFDAITEFVANAEWYREMVNAFFGANESTLDVAAIRARLEANPPYQVLEGLGRGRIGRISPRVRFDTDSKIRDIADNAYDLHRAFESIEGEYRDDVVTTITDELAGVSIEKTESLVDTLRTYDSIDAEMIESLGKFVALSQRNLNTAVDAAKLADDLVMGTDAERLQGTLISLKLTSTNAYQRYDDLTIVGGGRTGGDFAKQFRTVGEHYVE</sequence>
<gene>
    <name evidence="2" type="ORF">GCM10009066_18190</name>
</gene>
<dbReference type="EMBL" id="BAAABL010000055">
    <property type="protein sequence ID" value="GAA0304666.1"/>
    <property type="molecule type" value="Genomic_DNA"/>
</dbReference>
<feature type="compositionally biased region" description="Gly residues" evidence="1">
    <location>
        <begin position="529"/>
        <end position="545"/>
    </location>
</feature>
<dbReference type="AlphaFoldDB" id="A0AAV3S905"/>
<dbReference type="Gene3D" id="3.40.50.300">
    <property type="entry name" value="P-loop containing nucleotide triphosphate hydrolases"/>
    <property type="match status" value="1"/>
</dbReference>
<proteinExistence type="predicted"/>
<protein>
    <recommendedName>
        <fullName evidence="4">AAA family ATPase</fullName>
    </recommendedName>
</protein>
<name>A0AAV3S905_9EURY</name>
<evidence type="ECO:0000256" key="1">
    <source>
        <dbReference type="SAM" id="MobiDB-lite"/>
    </source>
</evidence>
<organism evidence="2 3">
    <name type="scientific">Halarchaeum salinum</name>
    <dbReference type="NCBI Taxonomy" id="489912"/>
    <lineage>
        <taxon>Archaea</taxon>
        <taxon>Methanobacteriati</taxon>
        <taxon>Methanobacteriota</taxon>
        <taxon>Stenosarchaea group</taxon>
        <taxon>Halobacteria</taxon>
        <taxon>Halobacteriales</taxon>
        <taxon>Halobacteriaceae</taxon>
    </lineage>
</organism>
<dbReference type="RefSeq" id="WP_211313473.1">
    <property type="nucleotide sequence ID" value="NZ_BAAABL010000055.1"/>
</dbReference>
<feature type="region of interest" description="Disordered" evidence="1">
    <location>
        <begin position="515"/>
        <end position="548"/>
    </location>
</feature>
<accession>A0AAV3S905</accession>
<comment type="caution">
    <text evidence="2">The sequence shown here is derived from an EMBL/GenBank/DDBJ whole genome shotgun (WGS) entry which is preliminary data.</text>
</comment>
<evidence type="ECO:0000313" key="2">
    <source>
        <dbReference type="EMBL" id="GAA0304666.1"/>
    </source>
</evidence>
<dbReference type="SUPFAM" id="SSF52540">
    <property type="entry name" value="P-loop containing nucleoside triphosphate hydrolases"/>
    <property type="match status" value="1"/>
</dbReference>